<dbReference type="AlphaFoldDB" id="A0A011PP15"/>
<reference evidence="1 2" key="1">
    <citation type="submission" date="2014-02" db="EMBL/GenBank/DDBJ databases">
        <title>Expanding our view of genomic diversity in Candidatus Accumulibacter clades.</title>
        <authorList>
            <person name="Skennerton C.T."/>
            <person name="Barr J.J."/>
            <person name="Slater F.R."/>
            <person name="Bond P.L."/>
            <person name="Tyson G.W."/>
        </authorList>
    </citation>
    <scope>NUCLEOTIDE SEQUENCE [LARGE SCALE GENOMIC DNA]</scope>
    <source>
        <strain evidence="2">BA-92</strain>
    </source>
</reference>
<dbReference type="Gene3D" id="3.30.950.30">
    <property type="entry name" value="Schlafen, AAA domain"/>
    <property type="match status" value="1"/>
</dbReference>
<dbReference type="InterPro" id="IPR038461">
    <property type="entry name" value="Schlafen_AlbA_2_dom_sf"/>
</dbReference>
<dbReference type="PATRIC" id="fig|1454003.3.peg.3046"/>
<evidence type="ECO:0000313" key="1">
    <source>
        <dbReference type="EMBL" id="EXI78630.1"/>
    </source>
</evidence>
<proteinExistence type="predicted"/>
<protein>
    <submittedName>
        <fullName evidence="1">Divergent AAA domain protein</fullName>
    </submittedName>
</protein>
<organism evidence="1 2">
    <name type="scientific">Candidatus Accumulibacter appositus</name>
    <dbReference type="NCBI Taxonomy" id="1454003"/>
    <lineage>
        <taxon>Bacteria</taxon>
        <taxon>Pseudomonadati</taxon>
        <taxon>Pseudomonadota</taxon>
        <taxon>Betaproteobacteria</taxon>
        <taxon>Candidatus Accumulibacter</taxon>
    </lineage>
</organism>
<gene>
    <name evidence="1" type="ORF">AW10_02982</name>
</gene>
<dbReference type="EMBL" id="JEMX01000067">
    <property type="protein sequence ID" value="EXI78630.1"/>
    <property type="molecule type" value="Genomic_DNA"/>
</dbReference>
<dbReference type="Proteomes" id="UP000021816">
    <property type="component" value="Unassembled WGS sequence"/>
</dbReference>
<sequence>MNGCARAELTTSQRVIAKKNKVQQGKDFMSLEGQLIDQKSLRAVTGKTADWNEIAKDCIAFAKATGGRLLLGSEGVQDAPSAGQQFRADLPDTVRGKLVARTINRAVLPDVATAANGGQYIELRIPRAMAMASTTDGRYFLRVADQSKPVTGDDERGQKLNKLVWDDHRQSPTELIEPHRLAALVLEHLQRYPESAISCIHGRVGGEIHPKQVKRALEDLIGRWAVRCEGDYRWRRYWAVS</sequence>
<comment type="caution">
    <text evidence="1">The sequence shown here is derived from an EMBL/GenBank/DDBJ whole genome shotgun (WGS) entry which is preliminary data.</text>
</comment>
<dbReference type="STRING" id="1454003.AW10_02982"/>
<accession>A0A011PP15</accession>
<evidence type="ECO:0000313" key="2">
    <source>
        <dbReference type="Proteomes" id="UP000021816"/>
    </source>
</evidence>
<name>A0A011PP15_9PROT</name>